<evidence type="ECO:0000256" key="1">
    <source>
        <dbReference type="ARBA" id="ARBA00004123"/>
    </source>
</evidence>
<evidence type="ECO:0000256" key="3">
    <source>
        <dbReference type="ARBA" id="ARBA00023125"/>
    </source>
</evidence>
<proteinExistence type="predicted"/>
<comment type="subcellular location">
    <subcellularLocation>
        <location evidence="1">Nucleus</location>
    </subcellularLocation>
</comment>
<protein>
    <submittedName>
        <fullName evidence="7">Sun domain-containing protein 2</fullName>
    </submittedName>
</protein>
<dbReference type="InterPro" id="IPR015300">
    <property type="entry name" value="DNA-bd_pseudobarrel_sf"/>
</dbReference>
<evidence type="ECO:0000256" key="4">
    <source>
        <dbReference type="ARBA" id="ARBA00023163"/>
    </source>
</evidence>
<keyword evidence="4" id="KW-0804">Transcription</keyword>
<evidence type="ECO:0000259" key="6">
    <source>
        <dbReference type="PROSITE" id="PS50863"/>
    </source>
</evidence>
<evidence type="ECO:0000313" key="8">
    <source>
        <dbReference type="Proteomes" id="UP000653305"/>
    </source>
</evidence>
<dbReference type="GO" id="GO:0005634">
    <property type="term" value="C:nucleus"/>
    <property type="evidence" value="ECO:0007669"/>
    <property type="project" value="UniProtKB-SubCell"/>
</dbReference>
<sequence>MADGDDTHLPTCESWRKRCARQNQAPVQGKCTSGSSRRGNCVITRTQHAGAMGGREIPNEVIDTYNLHSKPEMVLCNSNGKEWPVRIFTTRGVGVGGRMYMGKGWSEFQKQNEAGPKDRYMFTFGTESSCTTIHVEVHKTPNSDQLH</sequence>
<keyword evidence="3" id="KW-0238">DNA-binding</keyword>
<dbReference type="Pfam" id="PF02362">
    <property type="entry name" value="B3"/>
    <property type="match status" value="1"/>
</dbReference>
<dbReference type="InterPro" id="IPR003340">
    <property type="entry name" value="B3_DNA-bd"/>
</dbReference>
<feature type="domain" description="TF-B3" evidence="6">
    <location>
        <begin position="40"/>
        <end position="141"/>
    </location>
</feature>
<dbReference type="EMBL" id="BMAC01000330">
    <property type="protein sequence ID" value="GFP93950.1"/>
    <property type="molecule type" value="Genomic_DNA"/>
</dbReference>
<organism evidence="7 8">
    <name type="scientific">Phtheirospermum japonicum</name>
    <dbReference type="NCBI Taxonomy" id="374723"/>
    <lineage>
        <taxon>Eukaryota</taxon>
        <taxon>Viridiplantae</taxon>
        <taxon>Streptophyta</taxon>
        <taxon>Embryophyta</taxon>
        <taxon>Tracheophyta</taxon>
        <taxon>Spermatophyta</taxon>
        <taxon>Magnoliopsida</taxon>
        <taxon>eudicotyledons</taxon>
        <taxon>Gunneridae</taxon>
        <taxon>Pentapetalae</taxon>
        <taxon>asterids</taxon>
        <taxon>lamiids</taxon>
        <taxon>Lamiales</taxon>
        <taxon>Orobanchaceae</taxon>
        <taxon>Orobanchaceae incertae sedis</taxon>
        <taxon>Phtheirospermum</taxon>
    </lineage>
</organism>
<evidence type="ECO:0000313" key="7">
    <source>
        <dbReference type="EMBL" id="GFP93950.1"/>
    </source>
</evidence>
<gene>
    <name evidence="7" type="ORF">PHJA_001539200</name>
</gene>
<comment type="caution">
    <text evidence="7">The sequence shown here is derived from an EMBL/GenBank/DDBJ whole genome shotgun (WGS) entry which is preliminary data.</text>
</comment>
<evidence type="ECO:0000256" key="5">
    <source>
        <dbReference type="ARBA" id="ARBA00023242"/>
    </source>
</evidence>
<dbReference type="AlphaFoldDB" id="A0A830C2V4"/>
<evidence type="ECO:0000256" key="2">
    <source>
        <dbReference type="ARBA" id="ARBA00023015"/>
    </source>
</evidence>
<dbReference type="CDD" id="cd10017">
    <property type="entry name" value="B3_DNA"/>
    <property type="match status" value="1"/>
</dbReference>
<keyword evidence="5" id="KW-0539">Nucleus</keyword>
<dbReference type="PROSITE" id="PS50863">
    <property type="entry name" value="B3"/>
    <property type="match status" value="1"/>
</dbReference>
<dbReference type="Gene3D" id="2.40.330.10">
    <property type="entry name" value="DNA-binding pseudobarrel domain"/>
    <property type="match status" value="1"/>
</dbReference>
<dbReference type="GO" id="GO:0003677">
    <property type="term" value="F:DNA binding"/>
    <property type="evidence" value="ECO:0007669"/>
    <property type="project" value="UniProtKB-KW"/>
</dbReference>
<dbReference type="Proteomes" id="UP000653305">
    <property type="component" value="Unassembled WGS sequence"/>
</dbReference>
<keyword evidence="8" id="KW-1185">Reference proteome</keyword>
<reference evidence="7" key="1">
    <citation type="submission" date="2020-07" db="EMBL/GenBank/DDBJ databases">
        <title>Ethylene signaling mediates host invasion by parasitic plants.</title>
        <authorList>
            <person name="Yoshida S."/>
        </authorList>
    </citation>
    <scope>NUCLEOTIDE SEQUENCE</scope>
    <source>
        <strain evidence="7">Okayama</strain>
    </source>
</reference>
<dbReference type="SUPFAM" id="SSF101936">
    <property type="entry name" value="DNA-binding pseudobarrel domain"/>
    <property type="match status" value="1"/>
</dbReference>
<keyword evidence="2" id="KW-0805">Transcription regulation</keyword>
<name>A0A830C2V4_9LAMI</name>
<accession>A0A830C2V4</accession>